<dbReference type="InterPro" id="IPR029058">
    <property type="entry name" value="AB_hydrolase_fold"/>
</dbReference>
<dbReference type="GO" id="GO:0016811">
    <property type="term" value="F:hydrolase activity, acting on carbon-nitrogen (but not peptide) bonds, in linear amides"/>
    <property type="evidence" value="ECO:0007669"/>
    <property type="project" value="InterPro"/>
</dbReference>
<comment type="caution">
    <text evidence="4">The sequence shown here is derived from an EMBL/GenBank/DDBJ whole genome shotgun (WGS) entry which is preliminary data.</text>
</comment>
<dbReference type="PRINTS" id="PR00111">
    <property type="entry name" value="ABHYDROLASE"/>
</dbReference>
<evidence type="ECO:0000313" key="5">
    <source>
        <dbReference type="Proteomes" id="UP000234503"/>
    </source>
</evidence>
<dbReference type="InterPro" id="IPR000073">
    <property type="entry name" value="AB_hydrolase_1"/>
</dbReference>
<dbReference type="NCBIfam" id="TIGR03611">
    <property type="entry name" value="RutD"/>
    <property type="match status" value="1"/>
</dbReference>
<protein>
    <recommendedName>
        <fullName evidence="2">Putative carbamate hydrolase RutD</fullName>
        <ecNumber evidence="2">3.5.1.-</ecNumber>
    </recommendedName>
    <alternativeName>
        <fullName evidence="2">Aminohydrolase</fullName>
    </alternativeName>
</protein>
<accession>A0A2N5ECV1</accession>
<dbReference type="Proteomes" id="UP000234503">
    <property type="component" value="Unassembled WGS sequence"/>
</dbReference>
<evidence type="ECO:0000256" key="1">
    <source>
        <dbReference type="ARBA" id="ARBA00022801"/>
    </source>
</evidence>
<name>A0A2N5ECV1_9GAMM</name>
<comment type="function">
    <text evidence="2">Involved in pyrimidine catabolism. May facilitate the hydrolysis of carbamate, a reaction that can also occur spontaneously.</text>
</comment>
<feature type="domain" description="AB hydrolase-1" evidence="3">
    <location>
        <begin position="15"/>
        <end position="115"/>
    </location>
</feature>
<dbReference type="Pfam" id="PF00561">
    <property type="entry name" value="Abhydrolase_1"/>
    <property type="match status" value="1"/>
</dbReference>
<keyword evidence="5" id="KW-1185">Reference proteome</keyword>
<evidence type="ECO:0000259" key="3">
    <source>
        <dbReference type="Pfam" id="PF00561"/>
    </source>
</evidence>
<dbReference type="EMBL" id="PJZH01000001">
    <property type="protein sequence ID" value="PLR40336.1"/>
    <property type="molecule type" value="Genomic_DNA"/>
</dbReference>
<dbReference type="OrthoDB" id="9804723at2"/>
<evidence type="ECO:0000313" key="4">
    <source>
        <dbReference type="EMBL" id="PLR40336.1"/>
    </source>
</evidence>
<comment type="similarity">
    <text evidence="2">Belongs to the AB hydrolase superfamily. Hydrolase RutD family.</text>
</comment>
<dbReference type="GO" id="GO:0006212">
    <property type="term" value="P:uracil catabolic process"/>
    <property type="evidence" value="ECO:0007669"/>
    <property type="project" value="UniProtKB-UniRule"/>
</dbReference>
<evidence type="ECO:0000256" key="2">
    <source>
        <dbReference type="HAMAP-Rule" id="MF_00832"/>
    </source>
</evidence>
<dbReference type="RefSeq" id="WP_101821632.1">
    <property type="nucleotide sequence ID" value="NZ_PJZH01000001.1"/>
</dbReference>
<dbReference type="EC" id="3.5.1.-" evidence="2"/>
<dbReference type="GO" id="GO:0019740">
    <property type="term" value="P:nitrogen utilization"/>
    <property type="evidence" value="ECO:0007669"/>
    <property type="project" value="UniProtKB-UniRule"/>
</dbReference>
<dbReference type="Gene3D" id="3.40.50.1820">
    <property type="entry name" value="alpha/beta hydrolase"/>
    <property type="match status" value="1"/>
</dbReference>
<reference evidence="4 5" key="1">
    <citation type="submission" date="2017-12" db="EMBL/GenBank/DDBJ databases">
        <title>Characterization of six clinical isolates of Enterochimera gen. nov., a novel genus of the Yersiniaciae family and the three species Enterochimera arupensis sp. nov., Enterochimera coloradensis sp. nov, and Enterochimera californica sp. nov.</title>
        <authorList>
            <person name="Rossi A."/>
            <person name="Fisher M."/>
        </authorList>
    </citation>
    <scope>NUCLEOTIDE SEQUENCE [LARGE SCALE GENOMIC DNA]</scope>
    <source>
        <strain evidence="5">2016-Iso4</strain>
    </source>
</reference>
<proteinExistence type="inferred from homology"/>
<comment type="catalytic activity">
    <reaction evidence="2">
        <text>carbamate + 2 H(+) = NH4(+) + CO2</text>
        <dbReference type="Rhea" id="RHEA:15649"/>
        <dbReference type="ChEBI" id="CHEBI:13941"/>
        <dbReference type="ChEBI" id="CHEBI:15378"/>
        <dbReference type="ChEBI" id="CHEBI:16526"/>
        <dbReference type="ChEBI" id="CHEBI:28938"/>
    </reaction>
</comment>
<sequence>MYYEIVGDPSPTAETVVLSAGLGGSGSFWQPQLAALAAQYRVILYDQNGTGRSGGTLPPGYRMAEMAAELAALLQRLEVQRCHLVGHALGGILGLQLALDFPGLLQSVVVVNGWPVLDSQTRRCFSVRRDLLLHSGVEAYVRAQPLFLYPADWLSRHEALLAEEQAHQVAHFQGVENLLRRLEALMAVDLRTRLPALDLPVLALCARDDLLVPYPCSAALAALLPKGCYQEMAYGGHAMSVTDPAKFNALLLAWLQRPETL</sequence>
<organism evidence="4 5">
    <name type="scientific">Chimaeribacter coloradensis</name>
    <dbReference type="NCBI Taxonomy" id="2060068"/>
    <lineage>
        <taxon>Bacteria</taxon>
        <taxon>Pseudomonadati</taxon>
        <taxon>Pseudomonadota</taxon>
        <taxon>Gammaproteobacteria</taxon>
        <taxon>Enterobacterales</taxon>
        <taxon>Yersiniaceae</taxon>
        <taxon>Chimaeribacter</taxon>
    </lineage>
</organism>
<keyword evidence="1 2" id="KW-0378">Hydrolase</keyword>
<dbReference type="PANTHER" id="PTHR43433">
    <property type="entry name" value="HYDROLASE, ALPHA/BETA FOLD FAMILY PROTEIN"/>
    <property type="match status" value="1"/>
</dbReference>
<dbReference type="InterPro" id="IPR050471">
    <property type="entry name" value="AB_hydrolase"/>
</dbReference>
<gene>
    <name evidence="2 4" type="primary">rutD</name>
    <name evidence="4" type="ORF">CYR32_00925</name>
</gene>
<dbReference type="AlphaFoldDB" id="A0A2N5ECV1"/>
<dbReference type="HAMAP" id="MF_00832">
    <property type="entry name" value="RutD"/>
    <property type="match status" value="1"/>
</dbReference>
<dbReference type="PANTHER" id="PTHR43433:SF5">
    <property type="entry name" value="AB HYDROLASE-1 DOMAIN-CONTAINING PROTEIN"/>
    <property type="match status" value="1"/>
</dbReference>
<dbReference type="SUPFAM" id="SSF53474">
    <property type="entry name" value="alpha/beta-Hydrolases"/>
    <property type="match status" value="1"/>
</dbReference>
<dbReference type="InterPro" id="IPR019913">
    <property type="entry name" value="Pyrimidine_utilisation_RutD"/>
</dbReference>